<feature type="domain" description="F-box" evidence="2">
    <location>
        <begin position="22"/>
        <end position="74"/>
    </location>
</feature>
<keyword evidence="1" id="KW-0472">Membrane</keyword>
<evidence type="ECO:0000259" key="2">
    <source>
        <dbReference type="PROSITE" id="PS50181"/>
    </source>
</evidence>
<feature type="transmembrane region" description="Helical" evidence="1">
    <location>
        <begin position="21"/>
        <end position="46"/>
    </location>
</feature>
<evidence type="ECO:0000256" key="1">
    <source>
        <dbReference type="SAM" id="Phobius"/>
    </source>
</evidence>
<protein>
    <recommendedName>
        <fullName evidence="2">F-box domain-containing protein</fullName>
    </recommendedName>
</protein>
<accession>A0ABD2ZF25</accession>
<name>A0ABD2ZF25_9GENT</name>
<reference evidence="3 4" key="1">
    <citation type="submission" date="2024-11" db="EMBL/GenBank/DDBJ databases">
        <title>A near-complete genome assembly of Cinchona calisaya.</title>
        <authorList>
            <person name="Lian D.C."/>
            <person name="Zhao X.W."/>
            <person name="Wei L."/>
        </authorList>
    </citation>
    <scope>NUCLEOTIDE SEQUENCE [LARGE SCALE GENOMIC DNA]</scope>
    <source>
        <tissue evidence="3">Nenye</tissue>
    </source>
</reference>
<dbReference type="PROSITE" id="PS50181">
    <property type="entry name" value="FBOX"/>
    <property type="match status" value="1"/>
</dbReference>
<keyword evidence="1" id="KW-0812">Transmembrane</keyword>
<evidence type="ECO:0000313" key="3">
    <source>
        <dbReference type="EMBL" id="KAL3516910.1"/>
    </source>
</evidence>
<comment type="caution">
    <text evidence="3">The sequence shown here is derived from an EMBL/GenBank/DDBJ whole genome shotgun (WGS) entry which is preliminary data.</text>
</comment>
<evidence type="ECO:0000313" key="4">
    <source>
        <dbReference type="Proteomes" id="UP001630127"/>
    </source>
</evidence>
<organism evidence="3 4">
    <name type="scientific">Cinchona calisaya</name>
    <dbReference type="NCBI Taxonomy" id="153742"/>
    <lineage>
        <taxon>Eukaryota</taxon>
        <taxon>Viridiplantae</taxon>
        <taxon>Streptophyta</taxon>
        <taxon>Embryophyta</taxon>
        <taxon>Tracheophyta</taxon>
        <taxon>Spermatophyta</taxon>
        <taxon>Magnoliopsida</taxon>
        <taxon>eudicotyledons</taxon>
        <taxon>Gunneridae</taxon>
        <taxon>Pentapetalae</taxon>
        <taxon>asterids</taxon>
        <taxon>lamiids</taxon>
        <taxon>Gentianales</taxon>
        <taxon>Rubiaceae</taxon>
        <taxon>Cinchonoideae</taxon>
        <taxon>Cinchoneae</taxon>
        <taxon>Cinchona</taxon>
    </lineage>
</organism>
<dbReference type="EMBL" id="JBJUIK010000010">
    <property type="protein sequence ID" value="KAL3516910.1"/>
    <property type="molecule type" value="Genomic_DNA"/>
</dbReference>
<gene>
    <name evidence="3" type="ORF">ACH5RR_023812</name>
</gene>
<dbReference type="InterPro" id="IPR036047">
    <property type="entry name" value="F-box-like_dom_sf"/>
</dbReference>
<dbReference type="InterPro" id="IPR001810">
    <property type="entry name" value="F-box_dom"/>
</dbReference>
<keyword evidence="1" id="KW-1133">Transmembrane helix</keyword>
<dbReference type="AlphaFoldDB" id="A0ABD2ZF25"/>
<dbReference type="SUPFAM" id="SSF81383">
    <property type="entry name" value="F-box domain"/>
    <property type="match status" value="1"/>
</dbReference>
<sequence length="141" mass="16236">MAKSGRRSRKTKTSRSQVKENLNFLPFLPLDIIFNILILLPAGFLFNSVRYVCKAWASIIRDPAFIKEHLFKSNVRLLIQEYTIPSRGLYLDIQCGKFSVMNLRRCCPGKPIDSCMGLCLYFVSYKCHHMLGQKGKKLDES</sequence>
<keyword evidence="4" id="KW-1185">Reference proteome</keyword>
<dbReference type="Gene3D" id="1.20.1280.50">
    <property type="match status" value="1"/>
</dbReference>
<dbReference type="Pfam" id="PF00646">
    <property type="entry name" value="F-box"/>
    <property type="match status" value="1"/>
</dbReference>
<dbReference type="Proteomes" id="UP001630127">
    <property type="component" value="Unassembled WGS sequence"/>
</dbReference>
<proteinExistence type="predicted"/>